<feature type="compositionally biased region" description="Basic residues" evidence="4">
    <location>
        <begin position="684"/>
        <end position="702"/>
    </location>
</feature>
<dbReference type="OrthoDB" id="9971853at2759"/>
<evidence type="ECO:0000259" key="6">
    <source>
        <dbReference type="Pfam" id="PF18564"/>
    </source>
</evidence>
<evidence type="ECO:0008006" key="9">
    <source>
        <dbReference type="Google" id="ProtNLM"/>
    </source>
</evidence>
<protein>
    <recommendedName>
        <fullName evidence="9">Glycosyl hydrolase</fullName>
    </recommendedName>
</protein>
<proteinExistence type="inferred from homology"/>
<keyword evidence="2" id="KW-0378">Hydrolase</keyword>
<dbReference type="InterPro" id="IPR013780">
    <property type="entry name" value="Glyco_hydro_b"/>
</dbReference>
<dbReference type="Pfam" id="PF18564">
    <property type="entry name" value="Glyco_hydro_5_C"/>
    <property type="match status" value="1"/>
</dbReference>
<dbReference type="Gene3D" id="2.60.40.1180">
    <property type="entry name" value="Golgi alpha-mannosidase II"/>
    <property type="match status" value="1"/>
</dbReference>
<comment type="caution">
    <text evidence="7">The sequence shown here is derived from an EMBL/GenBank/DDBJ whole genome shotgun (WGS) entry which is preliminary data.</text>
</comment>
<evidence type="ECO:0000256" key="4">
    <source>
        <dbReference type="SAM" id="MobiDB-lite"/>
    </source>
</evidence>
<evidence type="ECO:0000256" key="3">
    <source>
        <dbReference type="ARBA" id="ARBA00023295"/>
    </source>
</evidence>
<dbReference type="Proteomes" id="UP000253472">
    <property type="component" value="Unassembled WGS sequence"/>
</dbReference>
<dbReference type="SUPFAM" id="SSF51445">
    <property type="entry name" value="(Trans)glycosidases"/>
    <property type="match status" value="1"/>
</dbReference>
<dbReference type="GO" id="GO:0000272">
    <property type="term" value="P:polysaccharide catabolic process"/>
    <property type="evidence" value="ECO:0007669"/>
    <property type="project" value="InterPro"/>
</dbReference>
<evidence type="ECO:0000313" key="7">
    <source>
        <dbReference type="EMBL" id="RCK66506.1"/>
    </source>
</evidence>
<dbReference type="InterPro" id="IPR018087">
    <property type="entry name" value="Glyco_hydro_5_CS"/>
</dbReference>
<dbReference type="InterPro" id="IPR041036">
    <property type="entry name" value="GH5_C"/>
</dbReference>
<evidence type="ECO:0000313" key="8">
    <source>
        <dbReference type="Proteomes" id="UP000253472"/>
    </source>
</evidence>
<evidence type="ECO:0000256" key="1">
    <source>
        <dbReference type="ARBA" id="ARBA00005641"/>
    </source>
</evidence>
<dbReference type="GO" id="GO:0050295">
    <property type="term" value="F:steryl-beta-glucosidase activity"/>
    <property type="evidence" value="ECO:0007669"/>
    <property type="project" value="TreeGrafter"/>
</dbReference>
<feature type="domain" description="Glycoside hydrolase family 5" evidence="5">
    <location>
        <begin position="127"/>
        <end position="316"/>
    </location>
</feature>
<accession>A0A367YKV9</accession>
<feature type="region of interest" description="Disordered" evidence="4">
    <location>
        <begin position="667"/>
        <end position="730"/>
    </location>
</feature>
<evidence type="ECO:0000256" key="2">
    <source>
        <dbReference type="ARBA" id="ARBA00022801"/>
    </source>
</evidence>
<dbReference type="AlphaFoldDB" id="A0A367YKV9"/>
<dbReference type="InterPro" id="IPR017853">
    <property type="entry name" value="GH"/>
</dbReference>
<comment type="similarity">
    <text evidence="1">Belongs to the glycosyl hydrolase 5 (cellulase A) family.</text>
</comment>
<keyword evidence="3" id="KW-0326">Glycosidase</keyword>
<dbReference type="Pfam" id="PF00150">
    <property type="entry name" value="Cellulase"/>
    <property type="match status" value="1"/>
</dbReference>
<reference evidence="7 8" key="1">
    <citation type="submission" date="2018-06" db="EMBL/GenBank/DDBJ databases">
        <title>Whole genome sequencing of Candida tropicalis (genome annotated by CSBL at Korea University).</title>
        <authorList>
            <person name="Ahn J."/>
        </authorList>
    </citation>
    <scope>NUCLEOTIDE SEQUENCE [LARGE SCALE GENOMIC DNA]</scope>
    <source>
        <strain evidence="7 8">ATCC 20962</strain>
    </source>
</reference>
<dbReference type="PANTHER" id="PTHR31308">
    <property type="match status" value="1"/>
</dbReference>
<dbReference type="PROSITE" id="PS00659">
    <property type="entry name" value="GLYCOSYL_HYDROL_F5"/>
    <property type="match status" value="1"/>
</dbReference>
<name>A0A367YKV9_9ASCO</name>
<dbReference type="EMBL" id="QLNQ01000012">
    <property type="protein sequence ID" value="RCK66506.1"/>
    <property type="molecule type" value="Genomic_DNA"/>
</dbReference>
<organism evidence="7 8">
    <name type="scientific">Candida viswanathii</name>
    <dbReference type="NCBI Taxonomy" id="5486"/>
    <lineage>
        <taxon>Eukaryota</taxon>
        <taxon>Fungi</taxon>
        <taxon>Dikarya</taxon>
        <taxon>Ascomycota</taxon>
        <taxon>Saccharomycotina</taxon>
        <taxon>Pichiomycetes</taxon>
        <taxon>Debaryomycetaceae</taxon>
        <taxon>Candida/Lodderomyces clade</taxon>
        <taxon>Candida</taxon>
    </lineage>
</organism>
<feature type="compositionally biased region" description="Low complexity" evidence="4">
    <location>
        <begin position="710"/>
        <end position="730"/>
    </location>
</feature>
<dbReference type="InterPro" id="IPR001547">
    <property type="entry name" value="Glyco_hydro_5"/>
</dbReference>
<evidence type="ECO:0000259" key="5">
    <source>
        <dbReference type="Pfam" id="PF00150"/>
    </source>
</evidence>
<dbReference type="GO" id="GO:1904462">
    <property type="term" value="P:ergosteryl 3-beta-D-glucoside catabolic process"/>
    <property type="evidence" value="ECO:0007669"/>
    <property type="project" value="TreeGrafter"/>
</dbReference>
<dbReference type="STRING" id="5486.A0A367YKV9"/>
<dbReference type="Gene3D" id="3.20.20.80">
    <property type="entry name" value="Glycosidases"/>
    <property type="match status" value="2"/>
</dbReference>
<gene>
    <name evidence="7" type="ORF">Cantr_03518</name>
</gene>
<dbReference type="InterPro" id="IPR052066">
    <property type="entry name" value="Glycosphingolipid_Hydrolases"/>
</dbReference>
<dbReference type="PANTHER" id="PTHR31308:SF5">
    <property type="entry name" value="ERGOSTERYL-BETA-GLUCOSIDASE"/>
    <property type="match status" value="1"/>
</dbReference>
<keyword evidence="8" id="KW-1185">Reference proteome</keyword>
<sequence>MQSARYASAAILDRLSLYQNTSYIPVQSAKSLKRKYPPSQAIPEATGQNSSVLECTPLEADMKGDFYDPKTDRKIVLKGINVDSMMKLPVTPYVPSYEGDCTDPDSFFFDGDTVSFVGRPFPLQEAHMHFQRIKDWGYTTIRYLITWEAMEHAGPGKYDKEFVEYTLHMLKIIGNIGGLYVFLEFHQDVWSRFSGGSGAPMWTFYAAGLDPKKFAKTEAAVLHNEPRFHDSSTKYRKMLWTSNYKRLASFVMFTLFFAGKNYFPSLIINGKNIQDYLQDHFLGAVDYLWKNVSRNLPHLIENGTILGFESMNEPNSGLIGHPNLKVIPDAQQLRVGTSPTAFEAMRLGMGFTCEVDEYKIAITGPRKYGSKVVDPKGTRAWLSREDAKIIDDHYGFKRDVNWPIGTCIFAHEGVWRWPKEFDFNSLKELTQEQRLEVSKKCELLDAHFFTTPHDGRDLVHADGTVPNKIDVEFFINRHFVDHFIRFKETIRKRNPDAFVFMLSPVLEIPPNLKNDPRKIIDNKIVYCPHYYDGLSLMFKSWNVKYNVDTLGIMRNRYINPVLGIVFGERAIRNCFRKQFIEMREECNTFLGKLPIVMSETGMPFDMDDKRAYRNSKYISQTAAMDAICNALEGANMSHTYWCYNSANNHEWGDNWNNEDFSFWSPEDRLPECPGEPDTSEALSRRSRRHRHHNSKLKRKGGALKRAVGGSTRMGTSSSLSSNMTTTSESSFCSERDYSDSYESDDTSSQCSVITSDSLNIYHRQYKKCYPSPDGVRAVSAVIRPYLMATKGVIMAVEFDLKLVKYSLQVAINRADPALENMPTVIFVPRWHFPFLDYGDISLSSGYVKYNPELQFLEWYHWKDPSILEEEARPSHPAGVVTETLIIKNNSGSLEDSREIEEKGMFSNDLGCPVT</sequence>
<feature type="domain" description="Glycoside hydrolase family 5 C-terminal" evidence="6">
    <location>
        <begin position="783"/>
        <end position="861"/>
    </location>
</feature>
<dbReference type="FunFam" id="3.20.20.80:FF:000174">
    <property type="entry name" value="YIR007W-like protein"/>
    <property type="match status" value="1"/>
</dbReference>